<evidence type="ECO:0000256" key="7">
    <source>
        <dbReference type="ARBA" id="ARBA00023053"/>
    </source>
</evidence>
<dbReference type="Proteomes" id="UP001208186">
    <property type="component" value="Unassembled WGS sequence"/>
</dbReference>
<evidence type="ECO:0000256" key="8">
    <source>
        <dbReference type="ARBA" id="ARBA00023065"/>
    </source>
</evidence>
<dbReference type="InterPro" id="IPR006153">
    <property type="entry name" value="Cation/H_exchanger_TM"/>
</dbReference>
<evidence type="ECO:0000256" key="9">
    <source>
        <dbReference type="ARBA" id="ARBA00023136"/>
    </source>
</evidence>
<feature type="transmembrane region" description="Helical" evidence="11">
    <location>
        <begin position="279"/>
        <end position="297"/>
    </location>
</feature>
<organism evidence="14 16">
    <name type="scientific">Halapricum hydrolyticum</name>
    <dbReference type="NCBI Taxonomy" id="2979991"/>
    <lineage>
        <taxon>Archaea</taxon>
        <taxon>Methanobacteriati</taxon>
        <taxon>Methanobacteriota</taxon>
        <taxon>Stenosarchaea group</taxon>
        <taxon>Halobacteria</taxon>
        <taxon>Halobacteriales</taxon>
        <taxon>Haloarculaceae</taxon>
        <taxon>Halapricum</taxon>
    </lineage>
</organism>
<evidence type="ECO:0000256" key="4">
    <source>
        <dbReference type="ARBA" id="ARBA00022475"/>
    </source>
</evidence>
<evidence type="ECO:0000256" key="2">
    <source>
        <dbReference type="ARBA" id="ARBA00022448"/>
    </source>
</evidence>
<keyword evidence="5 11" id="KW-0812">Transmembrane</keyword>
<feature type="transmembrane region" description="Helical" evidence="11">
    <location>
        <begin position="6"/>
        <end position="25"/>
    </location>
</feature>
<keyword evidence="6 11" id="KW-1133">Transmembrane helix</keyword>
<evidence type="ECO:0000256" key="6">
    <source>
        <dbReference type="ARBA" id="ARBA00022989"/>
    </source>
</evidence>
<sequence length="410" mass="42883">MSGFTSLLLSVLGVFALALVVRLVVRNQDRVAFASALVFIGVVVSAVGLSFDLPLTDDLILTIFLPTIIFHGTTTIDVQELWRNTSLIVVLTVIGLPLAVVILGVVGSVAFGFPLLVALLFATIILPTDPAAVLSIFDELDVAEQLAVTIEGESLLNDGVAIVIFSAVVAAFEASGSVAALATPRSLVGIAGDIALVGGGGLVLGMVVGYLAHIAMRQLDDRMSILLLTVLVTYGSFLLAEHFLGVSGILAVVGAGLLMGAHEETHHKMSTSESHVQELWTTAAFLVTTMLYVLIGAEIRIDAFIENAGLVVSAAILVVVVRAATIYPLVTGTNLIRGQPVPLYCQHVMVWGGLHTVVPVALVLSLPQGFPFREQLQVMVFGVAVISIVVQGLLMPPVLTRLGLGDSSGG</sequence>
<feature type="transmembrane region" description="Helical" evidence="11">
    <location>
        <begin position="88"/>
        <end position="111"/>
    </location>
</feature>
<feature type="transmembrane region" description="Helical" evidence="11">
    <location>
        <begin position="117"/>
        <end position="137"/>
    </location>
</feature>
<dbReference type="GO" id="GO:0015386">
    <property type="term" value="F:potassium:proton antiporter activity"/>
    <property type="evidence" value="ECO:0007669"/>
    <property type="project" value="TreeGrafter"/>
</dbReference>
<dbReference type="RefSeq" id="WP_315908847.1">
    <property type="nucleotide sequence ID" value="NZ_JAOPKC010000007.1"/>
</dbReference>
<evidence type="ECO:0000313" key="14">
    <source>
        <dbReference type="EMBL" id="MCU4727402.1"/>
    </source>
</evidence>
<proteinExistence type="predicted"/>
<keyword evidence="2" id="KW-0813">Transport</keyword>
<evidence type="ECO:0000259" key="12">
    <source>
        <dbReference type="Pfam" id="PF00999"/>
    </source>
</evidence>
<keyword evidence="15" id="KW-1185">Reference proteome</keyword>
<evidence type="ECO:0000256" key="11">
    <source>
        <dbReference type="SAM" id="Phobius"/>
    </source>
</evidence>
<evidence type="ECO:0000313" key="15">
    <source>
        <dbReference type="Proteomes" id="UP001208186"/>
    </source>
</evidence>
<comment type="caution">
    <text evidence="14">The sequence shown here is derived from an EMBL/GenBank/DDBJ whole genome shotgun (WGS) entry which is preliminary data.</text>
</comment>
<dbReference type="Proteomes" id="UP001209746">
    <property type="component" value="Unassembled WGS sequence"/>
</dbReference>
<evidence type="ECO:0000313" key="16">
    <source>
        <dbReference type="Proteomes" id="UP001209746"/>
    </source>
</evidence>
<dbReference type="GO" id="GO:0051453">
    <property type="term" value="P:regulation of intracellular pH"/>
    <property type="evidence" value="ECO:0007669"/>
    <property type="project" value="TreeGrafter"/>
</dbReference>
<feature type="transmembrane region" description="Helical" evidence="11">
    <location>
        <begin position="194"/>
        <end position="214"/>
    </location>
</feature>
<feature type="transmembrane region" description="Helical" evidence="11">
    <location>
        <begin position="226"/>
        <end position="259"/>
    </location>
</feature>
<keyword evidence="8" id="KW-0406">Ion transport</keyword>
<keyword evidence="4" id="KW-1003">Cell membrane</keyword>
<evidence type="ECO:0000313" key="13">
    <source>
        <dbReference type="EMBL" id="MCU4718090.1"/>
    </source>
</evidence>
<keyword evidence="9 11" id="KW-0472">Membrane</keyword>
<feature type="transmembrane region" description="Helical" evidence="11">
    <location>
        <begin position="378"/>
        <end position="399"/>
    </location>
</feature>
<dbReference type="Pfam" id="PF00999">
    <property type="entry name" value="Na_H_Exchanger"/>
    <property type="match status" value="1"/>
</dbReference>
<keyword evidence="10" id="KW-0739">Sodium transport</keyword>
<keyword evidence="7" id="KW-0915">Sodium</keyword>
<name>A0AAE3IC39_9EURY</name>
<evidence type="ECO:0000256" key="3">
    <source>
        <dbReference type="ARBA" id="ARBA00022449"/>
    </source>
</evidence>
<feature type="domain" description="Cation/H+ exchanger transmembrane" evidence="12">
    <location>
        <begin position="17"/>
        <end position="400"/>
    </location>
</feature>
<dbReference type="GO" id="GO:0015385">
    <property type="term" value="F:sodium:proton antiporter activity"/>
    <property type="evidence" value="ECO:0007669"/>
    <property type="project" value="InterPro"/>
</dbReference>
<dbReference type="Gene3D" id="6.10.140.1330">
    <property type="match status" value="1"/>
</dbReference>
<feature type="transmembrane region" description="Helical" evidence="11">
    <location>
        <begin position="309"/>
        <end position="328"/>
    </location>
</feature>
<dbReference type="PANTHER" id="PTHR10110:SF195">
    <property type="entry name" value="NA(+)_H(+) ANTIPORTER NHAS2"/>
    <property type="match status" value="1"/>
</dbReference>
<comment type="subcellular location">
    <subcellularLocation>
        <location evidence="1">Cell membrane</location>
        <topology evidence="1">Multi-pass membrane protein</topology>
    </subcellularLocation>
</comment>
<evidence type="ECO:0000256" key="5">
    <source>
        <dbReference type="ARBA" id="ARBA00022692"/>
    </source>
</evidence>
<keyword evidence="3" id="KW-0050">Antiport</keyword>
<dbReference type="AlphaFoldDB" id="A0AAE3IC39"/>
<dbReference type="InterPro" id="IPR018422">
    <property type="entry name" value="Cation/H_exchanger_CPA1"/>
</dbReference>
<evidence type="ECO:0000256" key="1">
    <source>
        <dbReference type="ARBA" id="ARBA00004651"/>
    </source>
</evidence>
<dbReference type="EMBL" id="JAOPKD010000009">
    <property type="protein sequence ID" value="MCU4727402.1"/>
    <property type="molecule type" value="Genomic_DNA"/>
</dbReference>
<protein>
    <submittedName>
        <fullName evidence="14">Sodium:proton antiporter</fullName>
    </submittedName>
</protein>
<feature type="transmembrane region" description="Helical" evidence="11">
    <location>
        <begin position="32"/>
        <end position="53"/>
    </location>
</feature>
<accession>A0AAE3IC39</accession>
<gene>
    <name evidence="14" type="ORF">OB914_10535</name>
    <name evidence="13" type="ORF">OB916_08425</name>
</gene>
<dbReference type="GO" id="GO:0005886">
    <property type="term" value="C:plasma membrane"/>
    <property type="evidence" value="ECO:0007669"/>
    <property type="project" value="UniProtKB-SubCell"/>
</dbReference>
<evidence type="ECO:0000256" key="10">
    <source>
        <dbReference type="ARBA" id="ARBA00023201"/>
    </source>
</evidence>
<dbReference type="PANTHER" id="PTHR10110">
    <property type="entry name" value="SODIUM/HYDROGEN EXCHANGER"/>
    <property type="match status" value="1"/>
</dbReference>
<dbReference type="EMBL" id="JAOPKC010000007">
    <property type="protein sequence ID" value="MCU4718090.1"/>
    <property type="molecule type" value="Genomic_DNA"/>
</dbReference>
<feature type="transmembrane region" description="Helical" evidence="11">
    <location>
        <begin position="59"/>
        <end position="76"/>
    </location>
</feature>
<reference evidence="14" key="1">
    <citation type="submission" date="2023-02" db="EMBL/GenBank/DDBJ databases">
        <title>Enrichment on poylsaccharides allowed isolation of novel metabolic and taxonomic groups of Haloarchaea.</title>
        <authorList>
            <person name="Sorokin D.Y."/>
            <person name="Elcheninov A.G."/>
            <person name="Khizhniak T.V."/>
            <person name="Kolganova T.V."/>
            <person name="Kublanov I.V."/>
        </authorList>
    </citation>
    <scope>NUCLEOTIDE SEQUENCE</scope>
    <source>
        <strain evidence="13 15">HArc-curdl5-1</strain>
        <strain evidence="14">HArc-curdl7</strain>
    </source>
</reference>
<dbReference type="GO" id="GO:0098719">
    <property type="term" value="P:sodium ion import across plasma membrane"/>
    <property type="evidence" value="ECO:0007669"/>
    <property type="project" value="TreeGrafter"/>
</dbReference>
<feature type="transmembrane region" description="Helical" evidence="11">
    <location>
        <begin position="348"/>
        <end position="366"/>
    </location>
</feature>
<feature type="transmembrane region" description="Helical" evidence="11">
    <location>
        <begin position="158"/>
        <end position="182"/>
    </location>
</feature>